<evidence type="ECO:0000313" key="2">
    <source>
        <dbReference type="Proteomes" id="UP000314294"/>
    </source>
</evidence>
<keyword evidence="2" id="KW-1185">Reference proteome</keyword>
<organism evidence="1 2">
    <name type="scientific">Liparis tanakae</name>
    <name type="common">Tanaka's snailfish</name>
    <dbReference type="NCBI Taxonomy" id="230148"/>
    <lineage>
        <taxon>Eukaryota</taxon>
        <taxon>Metazoa</taxon>
        <taxon>Chordata</taxon>
        <taxon>Craniata</taxon>
        <taxon>Vertebrata</taxon>
        <taxon>Euteleostomi</taxon>
        <taxon>Actinopterygii</taxon>
        <taxon>Neopterygii</taxon>
        <taxon>Teleostei</taxon>
        <taxon>Neoteleostei</taxon>
        <taxon>Acanthomorphata</taxon>
        <taxon>Eupercaria</taxon>
        <taxon>Perciformes</taxon>
        <taxon>Cottioidei</taxon>
        <taxon>Cottales</taxon>
        <taxon>Liparidae</taxon>
        <taxon>Liparis</taxon>
    </lineage>
</organism>
<dbReference type="Proteomes" id="UP000314294">
    <property type="component" value="Unassembled WGS sequence"/>
</dbReference>
<accession>A0A4Z2EK47</accession>
<proteinExistence type="predicted"/>
<evidence type="ECO:0000313" key="1">
    <source>
        <dbReference type="EMBL" id="TNN29183.1"/>
    </source>
</evidence>
<comment type="caution">
    <text evidence="1">The sequence shown here is derived from an EMBL/GenBank/DDBJ whole genome shotgun (WGS) entry which is preliminary data.</text>
</comment>
<name>A0A4Z2EK47_9TELE</name>
<sequence>MSVGCFSRDPLRETFHFQVLCEGREARLEAWRPDAMLSAASLKAGPGATDHKVAQQHVREKNFMW</sequence>
<dbReference type="AlphaFoldDB" id="A0A4Z2EK47"/>
<dbReference type="EMBL" id="SRLO01005965">
    <property type="protein sequence ID" value="TNN29183.1"/>
    <property type="molecule type" value="Genomic_DNA"/>
</dbReference>
<protein>
    <submittedName>
        <fullName evidence="1">Uncharacterized protein</fullName>
    </submittedName>
</protein>
<gene>
    <name evidence="1" type="ORF">EYF80_060669</name>
</gene>
<reference evidence="1 2" key="1">
    <citation type="submission" date="2019-03" db="EMBL/GenBank/DDBJ databases">
        <title>First draft genome of Liparis tanakae, snailfish: a comprehensive survey of snailfish specific genes.</title>
        <authorList>
            <person name="Kim W."/>
            <person name="Song I."/>
            <person name="Jeong J.-H."/>
            <person name="Kim D."/>
            <person name="Kim S."/>
            <person name="Ryu S."/>
            <person name="Song J.Y."/>
            <person name="Lee S.K."/>
        </authorList>
    </citation>
    <scope>NUCLEOTIDE SEQUENCE [LARGE SCALE GENOMIC DNA]</scope>
    <source>
        <tissue evidence="1">Muscle</tissue>
    </source>
</reference>